<reference evidence="1 2" key="1">
    <citation type="journal article" date="2018" name="Int. J. Syst. Evol. Microbiol.">
        <title>Pseudooceanicola lipolyticus sp. nov., a marine alphaproteobacterium, reclassification of Oceanicola flagellatus as Pseudooceanicola flagellatus comb. nov. and emended description of the genus Pseudooceanicola.</title>
        <authorList>
            <person name="Huang M.-M."/>
            <person name="Guo L.-L."/>
            <person name="Wu Y.-H."/>
            <person name="Lai Q.-L."/>
            <person name="Shao Z.-Z."/>
            <person name="Wang C.-S."/>
            <person name="Wu M."/>
            <person name="Xu X.-W."/>
        </authorList>
    </citation>
    <scope>NUCLEOTIDE SEQUENCE [LARGE SCALE GENOMIC DNA]</scope>
    <source>
        <strain evidence="1 2">Ar-45</strain>
    </source>
</reference>
<sequence>MSPQLVYFHDEAFTDQFINALRQLILNATARLSKATYGQFSPHYLRRAAGSLEFGGPSLVQ</sequence>
<dbReference type="EMBL" id="PGTD01000013">
    <property type="protein sequence ID" value="PJE30340.1"/>
    <property type="molecule type" value="Genomic_DNA"/>
</dbReference>
<keyword evidence="2" id="KW-1185">Reference proteome</keyword>
<accession>A0ABX4MRG9</accession>
<comment type="caution">
    <text evidence="1">The sequence shown here is derived from an EMBL/GenBank/DDBJ whole genome shotgun (WGS) entry which is preliminary data.</text>
</comment>
<proteinExistence type="predicted"/>
<evidence type="ECO:0000313" key="1">
    <source>
        <dbReference type="EMBL" id="PJE30340.1"/>
    </source>
</evidence>
<organism evidence="1 2">
    <name type="scientific">Pseudooceanicola antarcticus</name>
    <dbReference type="NCBI Taxonomy" id="1247613"/>
    <lineage>
        <taxon>Bacteria</taxon>
        <taxon>Pseudomonadati</taxon>
        <taxon>Pseudomonadota</taxon>
        <taxon>Alphaproteobacteria</taxon>
        <taxon>Rhodobacterales</taxon>
        <taxon>Paracoccaceae</taxon>
        <taxon>Pseudooceanicola</taxon>
    </lineage>
</organism>
<evidence type="ECO:0000313" key="2">
    <source>
        <dbReference type="Proteomes" id="UP000231702"/>
    </source>
</evidence>
<gene>
    <name evidence="1" type="ORF">CVM39_06425</name>
</gene>
<name>A0ABX4MRG9_9RHOB</name>
<dbReference type="Proteomes" id="UP000231702">
    <property type="component" value="Unassembled WGS sequence"/>
</dbReference>
<protein>
    <submittedName>
        <fullName evidence="1">Uncharacterized protein</fullName>
    </submittedName>
</protein>